<dbReference type="AlphaFoldDB" id="A0A2N3VB03"/>
<dbReference type="InterPro" id="IPR001646">
    <property type="entry name" value="5peptide_repeat"/>
</dbReference>
<accession>A0A2N3VB03</accession>
<sequence>MARKREVRFEPAVAKPGALRPAVSPGDDPIDELTVTDVEYRDADFAERHVSGVSAESCLFDSVRFPSTLRHSTLAESTLRVCDLANVQADDSTMIETLIENGRLTGLSWTAGVLRDVLIDSTRADLSSFAQSRLRTVVFRDCDLRQADFQSTEFRNVRFERCNLVGARFTGARIQQHLRFEDCDLTGIYGITALRGATINGGDPQGLASTLARELGITVEWQTGLDEN</sequence>
<dbReference type="InterPro" id="IPR052949">
    <property type="entry name" value="PA_immunity-related"/>
</dbReference>
<dbReference type="Pfam" id="PF13599">
    <property type="entry name" value="Pentapeptide_4"/>
    <property type="match status" value="1"/>
</dbReference>
<gene>
    <name evidence="1" type="ORF">ATK86_3192</name>
</gene>
<dbReference type="Gene3D" id="2.160.20.80">
    <property type="entry name" value="E3 ubiquitin-protein ligase SopA"/>
    <property type="match status" value="1"/>
</dbReference>
<comment type="caution">
    <text evidence="1">The sequence shown here is derived from an EMBL/GenBank/DDBJ whole genome shotgun (WGS) entry which is preliminary data.</text>
</comment>
<dbReference type="Proteomes" id="UP000233766">
    <property type="component" value="Unassembled WGS sequence"/>
</dbReference>
<dbReference type="SUPFAM" id="SSF141571">
    <property type="entry name" value="Pentapeptide repeat-like"/>
    <property type="match status" value="1"/>
</dbReference>
<name>A0A2N3VB03_9NOCA</name>
<dbReference type="PANTHER" id="PTHR42999">
    <property type="entry name" value="ANTIBIOTIC RESISTANCE PROTEIN MCBG"/>
    <property type="match status" value="1"/>
</dbReference>
<proteinExistence type="predicted"/>
<evidence type="ECO:0000313" key="2">
    <source>
        <dbReference type="Proteomes" id="UP000233766"/>
    </source>
</evidence>
<dbReference type="EMBL" id="PJMW01000002">
    <property type="protein sequence ID" value="PKV78810.1"/>
    <property type="molecule type" value="Genomic_DNA"/>
</dbReference>
<organism evidence="1 2">
    <name type="scientific">Nocardia fluminea</name>
    <dbReference type="NCBI Taxonomy" id="134984"/>
    <lineage>
        <taxon>Bacteria</taxon>
        <taxon>Bacillati</taxon>
        <taxon>Actinomycetota</taxon>
        <taxon>Actinomycetes</taxon>
        <taxon>Mycobacteriales</taxon>
        <taxon>Nocardiaceae</taxon>
        <taxon>Nocardia</taxon>
    </lineage>
</organism>
<dbReference type="RefSeq" id="WP_101465186.1">
    <property type="nucleotide sequence ID" value="NZ_JBFAFS010000003.1"/>
</dbReference>
<reference evidence="1 2" key="1">
    <citation type="submission" date="2017-12" db="EMBL/GenBank/DDBJ databases">
        <title>Sequencing the genomes of 1000 Actinobacteria strains.</title>
        <authorList>
            <person name="Klenk H.-P."/>
        </authorList>
    </citation>
    <scope>NUCLEOTIDE SEQUENCE [LARGE SCALE GENOMIC DNA]</scope>
    <source>
        <strain evidence="1 2">DSM 44489</strain>
    </source>
</reference>
<keyword evidence="2" id="KW-1185">Reference proteome</keyword>
<dbReference type="OrthoDB" id="2579959at2"/>
<evidence type="ECO:0000313" key="1">
    <source>
        <dbReference type="EMBL" id="PKV78810.1"/>
    </source>
</evidence>
<protein>
    <submittedName>
        <fullName evidence="1">Pentapeptide repeat protein</fullName>
    </submittedName>
</protein>
<dbReference type="PANTHER" id="PTHR42999:SF1">
    <property type="entry name" value="PENTAPEPTIDE REPEAT-CONTAINING PROTEIN"/>
    <property type="match status" value="1"/>
</dbReference>